<dbReference type="RefSeq" id="WP_203945045.1">
    <property type="nucleotide sequence ID" value="NZ_BOOR01000021.1"/>
</dbReference>
<feature type="region of interest" description="Disordered" evidence="1">
    <location>
        <begin position="1"/>
        <end position="22"/>
    </location>
</feature>
<evidence type="ECO:0000256" key="1">
    <source>
        <dbReference type="SAM" id="MobiDB-lite"/>
    </source>
</evidence>
<organism evidence="3 4">
    <name type="scientific">Planotetraspora thailandica</name>
    <dbReference type="NCBI Taxonomy" id="487172"/>
    <lineage>
        <taxon>Bacteria</taxon>
        <taxon>Bacillati</taxon>
        <taxon>Actinomycetota</taxon>
        <taxon>Actinomycetes</taxon>
        <taxon>Streptosporangiales</taxon>
        <taxon>Streptosporangiaceae</taxon>
        <taxon>Planotetraspora</taxon>
    </lineage>
</organism>
<feature type="transmembrane region" description="Helical" evidence="2">
    <location>
        <begin position="308"/>
        <end position="332"/>
    </location>
</feature>
<proteinExistence type="predicted"/>
<protein>
    <recommendedName>
        <fullName evidence="5">Tetratricopeptide repeat protein</fullName>
    </recommendedName>
</protein>
<name>A0A8J3XWD2_9ACTN</name>
<keyword evidence="2" id="KW-0472">Membrane</keyword>
<dbReference type="InterPro" id="IPR011990">
    <property type="entry name" value="TPR-like_helical_dom_sf"/>
</dbReference>
<feature type="transmembrane region" description="Helical" evidence="2">
    <location>
        <begin position="228"/>
        <end position="244"/>
    </location>
</feature>
<evidence type="ECO:0000313" key="4">
    <source>
        <dbReference type="Proteomes" id="UP000605992"/>
    </source>
</evidence>
<dbReference type="EMBL" id="BOOR01000021">
    <property type="protein sequence ID" value="GII54845.1"/>
    <property type="molecule type" value="Genomic_DNA"/>
</dbReference>
<feature type="transmembrane region" description="Helical" evidence="2">
    <location>
        <begin position="493"/>
        <end position="514"/>
    </location>
</feature>
<feature type="compositionally biased region" description="Low complexity" evidence="1">
    <location>
        <begin position="415"/>
        <end position="431"/>
    </location>
</feature>
<dbReference type="SUPFAM" id="SSF50475">
    <property type="entry name" value="FMN-binding split barrel"/>
    <property type="match status" value="1"/>
</dbReference>
<comment type="caution">
    <text evidence="3">The sequence shown here is derived from an EMBL/GenBank/DDBJ whole genome shotgun (WGS) entry which is preliminary data.</text>
</comment>
<dbReference type="Gene3D" id="1.25.40.10">
    <property type="entry name" value="Tetratricopeptide repeat domain"/>
    <property type="match status" value="1"/>
</dbReference>
<dbReference type="SUPFAM" id="SSF48452">
    <property type="entry name" value="TPR-like"/>
    <property type="match status" value="1"/>
</dbReference>
<feature type="region of interest" description="Disordered" evidence="1">
    <location>
        <begin position="409"/>
        <end position="435"/>
    </location>
</feature>
<feature type="transmembrane region" description="Helical" evidence="2">
    <location>
        <begin position="264"/>
        <end position="288"/>
    </location>
</feature>
<sequence length="649" mass="69105">MGSEIDQWDTSPVPPPHDHTDPRAWCAVAVARLARDQPEAALEAARQAIDRAPDGEWGHRLASLALERLGRDTEAVDAAREAVRLAPGSWAARLRLGGALRRVSGGWREAWAQARDAVRFAPDEPDPHALVGDLALLRGDHERAARAYESALDRARDHRGARINLGLTLLRWERPRPHHDPAWEADPRDTGRTRNALRIWSRQVRVLLALAVAAVAVAGLGFDLRREAQIGGAVVLAAVLIVTLRQAGRVRAWPYVLPMMRRDLWLAMSAATALLALAAYVTGLATLPDLPPGTPPDAVPAALLEPEAAVWAGSAGLVLFNGLAVGLVRLVVETWRGRLVPALAQFAAAGDDRTALRDVDVTLWLAVGRMWWLTALAAALPPLTGEPLTALTAAVVPAALLYGRSRVAAGPASPYGRSRAGAPSASAYGRSRQGRDQALRGLRPVLRADRLLASSFAALLVGSVCLIVTGVAASHPLTGGAEPGAVARAGWQGTLGALALVAAAFCVRAAQAWWRGSAGPGRASLVLADTRWTSLPGDVTPSTGLSEEVRHAATYSRSVVLAYSEPDGPRALAVSAVTSVSPTGEFRLITGDEAWEAVGRDPRVVLYVGDPRFWAEVRGVAVPEGDVLRVTPRRVLIRAYPGRHQARTR</sequence>
<feature type="transmembrane region" description="Helical" evidence="2">
    <location>
        <begin position="451"/>
        <end position="473"/>
    </location>
</feature>
<keyword evidence="2" id="KW-0812">Transmembrane</keyword>
<reference evidence="3" key="1">
    <citation type="submission" date="2021-01" db="EMBL/GenBank/DDBJ databases">
        <title>Whole genome shotgun sequence of Planotetraspora thailandica NBRC 104271.</title>
        <authorList>
            <person name="Komaki H."/>
            <person name="Tamura T."/>
        </authorList>
    </citation>
    <scope>NUCLEOTIDE SEQUENCE</scope>
    <source>
        <strain evidence="3">NBRC 104271</strain>
    </source>
</reference>
<accession>A0A8J3XWD2</accession>
<dbReference type="InterPro" id="IPR019734">
    <property type="entry name" value="TPR_rpt"/>
</dbReference>
<evidence type="ECO:0000256" key="2">
    <source>
        <dbReference type="SAM" id="Phobius"/>
    </source>
</evidence>
<dbReference type="SMART" id="SM00028">
    <property type="entry name" value="TPR"/>
    <property type="match status" value="3"/>
</dbReference>
<keyword evidence="2" id="KW-1133">Transmembrane helix</keyword>
<dbReference type="AlphaFoldDB" id="A0A8J3XWD2"/>
<feature type="transmembrane region" description="Helical" evidence="2">
    <location>
        <begin position="204"/>
        <end position="222"/>
    </location>
</feature>
<evidence type="ECO:0008006" key="5">
    <source>
        <dbReference type="Google" id="ProtNLM"/>
    </source>
</evidence>
<gene>
    <name evidence="3" type="ORF">Pth03_32340</name>
</gene>
<evidence type="ECO:0000313" key="3">
    <source>
        <dbReference type="EMBL" id="GII54845.1"/>
    </source>
</evidence>
<keyword evidence="4" id="KW-1185">Reference proteome</keyword>
<dbReference type="Proteomes" id="UP000605992">
    <property type="component" value="Unassembled WGS sequence"/>
</dbReference>